<evidence type="ECO:0000256" key="5">
    <source>
        <dbReference type="PROSITE-ProRule" id="PRU00284"/>
    </source>
</evidence>
<evidence type="ECO:0000256" key="4">
    <source>
        <dbReference type="ARBA" id="ARBA00029447"/>
    </source>
</evidence>
<evidence type="ECO:0000259" key="8">
    <source>
        <dbReference type="PROSITE" id="PS50111"/>
    </source>
</evidence>
<evidence type="ECO:0000256" key="3">
    <source>
        <dbReference type="ARBA" id="ARBA00023224"/>
    </source>
</evidence>
<gene>
    <name evidence="10" type="ORF">ACFPKY_16930</name>
</gene>
<evidence type="ECO:0000259" key="9">
    <source>
        <dbReference type="PROSITE" id="PS50885"/>
    </source>
</evidence>
<comment type="similarity">
    <text evidence="4">Belongs to the methyl-accepting chemotaxis (MCP) protein family.</text>
</comment>
<comment type="caution">
    <text evidence="10">The sequence shown here is derived from an EMBL/GenBank/DDBJ whole genome shotgun (WGS) entry which is preliminary data.</text>
</comment>
<organism evidence="10 11">
    <name type="scientific">Nocardioides caricicola</name>
    <dbReference type="NCBI Taxonomy" id="634770"/>
    <lineage>
        <taxon>Bacteria</taxon>
        <taxon>Bacillati</taxon>
        <taxon>Actinomycetota</taxon>
        <taxon>Actinomycetes</taxon>
        <taxon>Propionibacteriales</taxon>
        <taxon>Nocardioidaceae</taxon>
        <taxon>Nocardioides</taxon>
    </lineage>
</organism>
<dbReference type="PANTHER" id="PTHR32089">
    <property type="entry name" value="METHYL-ACCEPTING CHEMOTAXIS PROTEIN MCPB"/>
    <property type="match status" value="1"/>
</dbReference>
<feature type="transmembrane region" description="Helical" evidence="7">
    <location>
        <begin position="38"/>
        <end position="60"/>
    </location>
</feature>
<proteinExistence type="inferred from homology"/>
<keyword evidence="11" id="KW-1185">Reference proteome</keyword>
<evidence type="ECO:0000256" key="7">
    <source>
        <dbReference type="SAM" id="Phobius"/>
    </source>
</evidence>
<evidence type="ECO:0000256" key="1">
    <source>
        <dbReference type="ARBA" id="ARBA00022692"/>
    </source>
</evidence>
<dbReference type="Proteomes" id="UP001595956">
    <property type="component" value="Unassembled WGS sequence"/>
</dbReference>
<dbReference type="RefSeq" id="WP_345176051.1">
    <property type="nucleotide sequence ID" value="NZ_BAABFQ010000005.1"/>
</dbReference>
<feature type="domain" description="HAMP" evidence="9">
    <location>
        <begin position="239"/>
        <end position="291"/>
    </location>
</feature>
<dbReference type="EMBL" id="JBHSMD010000006">
    <property type="protein sequence ID" value="MFC5494797.1"/>
    <property type="molecule type" value="Genomic_DNA"/>
</dbReference>
<dbReference type="PRINTS" id="PR00260">
    <property type="entry name" value="CHEMTRNSDUCR"/>
</dbReference>
<dbReference type="CDD" id="cd06225">
    <property type="entry name" value="HAMP"/>
    <property type="match status" value="1"/>
</dbReference>
<evidence type="ECO:0000256" key="6">
    <source>
        <dbReference type="SAM" id="MobiDB-lite"/>
    </source>
</evidence>
<name>A0ABW0N6X3_9ACTN</name>
<dbReference type="Gene3D" id="1.10.287.950">
    <property type="entry name" value="Methyl-accepting chemotaxis protein"/>
    <property type="match status" value="1"/>
</dbReference>
<sequence>MTTAHEATPTNPEAAASGRPARFRPLRRFNDLGVRPKVLSAVAVGAVVSVTIGVMGLVSLSKSADQADLLYSSNVKGVDALGDLQVAVGDMRIQARSAALAPTPEERADAAQKVAEGHAAAVELMDTYTATGISSEQASRLADLKVNVDGYLQIQQDVLIPLADKEETDLWWEANSEQARPFTDAMSEDFDWLTSKEAEIAADAAASVKSSYESNRLIAILLLVIGTLVSVALGWFVATALARRIAKVQSVAESLADGDLTRTADLDSRDEVGRLGDALDAASSKLRTLIGSVMGSSDAVAAASEELAASSQQIAAGAEETSVQAGVVSAAAEEVSRNVQTVAAGAEEMGASIREIAGSANDAARVAAQAVGIVETTNESVGKLGASSQEIGNVVKVITSIAEQTNLLALNATIEAARAGEAGKGFAVVANEVKELAQETARATEDIARRVEAIQSDTTGAVSAIGEISTIISSINDYQLTIASAVEEQTATTNEMARNVAEASTGSGEIAMNISGVAGAAETTTQAVTQTNSAVDELSRMAAELRTTVSTFRT</sequence>
<dbReference type="Pfam" id="PF12729">
    <property type="entry name" value="4HB_MCP_1"/>
    <property type="match status" value="1"/>
</dbReference>
<keyword evidence="7" id="KW-0472">Membrane</keyword>
<evidence type="ECO:0000313" key="11">
    <source>
        <dbReference type="Proteomes" id="UP001595956"/>
    </source>
</evidence>
<keyword evidence="3 5" id="KW-0807">Transducer</keyword>
<accession>A0ABW0N6X3</accession>
<dbReference type="SMART" id="SM00283">
    <property type="entry name" value="MA"/>
    <property type="match status" value="1"/>
</dbReference>
<dbReference type="InterPro" id="IPR003660">
    <property type="entry name" value="HAMP_dom"/>
</dbReference>
<dbReference type="Pfam" id="PF00015">
    <property type="entry name" value="MCPsignal"/>
    <property type="match status" value="1"/>
</dbReference>
<evidence type="ECO:0000256" key="2">
    <source>
        <dbReference type="ARBA" id="ARBA00022989"/>
    </source>
</evidence>
<dbReference type="SMART" id="SM00304">
    <property type="entry name" value="HAMP"/>
    <property type="match status" value="2"/>
</dbReference>
<dbReference type="InterPro" id="IPR024478">
    <property type="entry name" value="HlyB_4HB_MCP"/>
</dbReference>
<feature type="region of interest" description="Disordered" evidence="6">
    <location>
        <begin position="1"/>
        <end position="22"/>
    </location>
</feature>
<dbReference type="SUPFAM" id="SSF58104">
    <property type="entry name" value="Methyl-accepting chemotaxis protein (MCP) signaling domain"/>
    <property type="match status" value="1"/>
</dbReference>
<dbReference type="InterPro" id="IPR004089">
    <property type="entry name" value="MCPsignal_dom"/>
</dbReference>
<feature type="domain" description="Methyl-accepting transducer" evidence="8">
    <location>
        <begin position="296"/>
        <end position="539"/>
    </location>
</feature>
<dbReference type="PROSITE" id="PS50111">
    <property type="entry name" value="CHEMOTAXIS_TRANSDUC_2"/>
    <property type="match status" value="1"/>
</dbReference>
<protein>
    <submittedName>
        <fullName evidence="10">Methyl-accepting chemotaxis protein</fullName>
    </submittedName>
</protein>
<reference evidence="11" key="1">
    <citation type="journal article" date="2019" name="Int. J. Syst. Evol. Microbiol.">
        <title>The Global Catalogue of Microorganisms (GCM) 10K type strain sequencing project: providing services to taxonomists for standard genome sequencing and annotation.</title>
        <authorList>
            <consortium name="The Broad Institute Genomics Platform"/>
            <consortium name="The Broad Institute Genome Sequencing Center for Infectious Disease"/>
            <person name="Wu L."/>
            <person name="Ma J."/>
        </authorList>
    </citation>
    <scope>NUCLEOTIDE SEQUENCE [LARGE SCALE GENOMIC DNA]</scope>
    <source>
        <strain evidence="11">KACC 13778</strain>
    </source>
</reference>
<feature type="compositionally biased region" description="Polar residues" evidence="6">
    <location>
        <begin position="1"/>
        <end position="11"/>
    </location>
</feature>
<dbReference type="PANTHER" id="PTHR32089:SF112">
    <property type="entry name" value="LYSOZYME-LIKE PROTEIN-RELATED"/>
    <property type="match status" value="1"/>
</dbReference>
<keyword evidence="2 7" id="KW-1133">Transmembrane helix</keyword>
<feature type="transmembrane region" description="Helical" evidence="7">
    <location>
        <begin position="217"/>
        <end position="238"/>
    </location>
</feature>
<dbReference type="Pfam" id="PF00672">
    <property type="entry name" value="HAMP"/>
    <property type="match status" value="1"/>
</dbReference>
<evidence type="ECO:0000313" key="10">
    <source>
        <dbReference type="EMBL" id="MFC5494797.1"/>
    </source>
</evidence>
<dbReference type="PROSITE" id="PS50885">
    <property type="entry name" value="HAMP"/>
    <property type="match status" value="1"/>
</dbReference>
<keyword evidence="1 7" id="KW-0812">Transmembrane</keyword>
<dbReference type="InterPro" id="IPR004090">
    <property type="entry name" value="Chemotax_Me-accpt_rcpt"/>
</dbReference>